<evidence type="ECO:0000313" key="14">
    <source>
        <dbReference type="EMBL" id="KIU25672.1"/>
    </source>
</evidence>
<dbReference type="KEGG" id="wcb:AO080_02085"/>
<evidence type="ECO:0000256" key="5">
    <source>
        <dbReference type="ARBA" id="ARBA00012180"/>
    </source>
</evidence>
<evidence type="ECO:0000313" key="19">
    <source>
        <dbReference type="Proteomes" id="UP000244870"/>
    </source>
</evidence>
<dbReference type="GO" id="GO:0043137">
    <property type="term" value="P:DNA replication, removal of RNA primer"/>
    <property type="evidence" value="ECO:0007669"/>
    <property type="project" value="TreeGrafter"/>
</dbReference>
<keyword evidence="6" id="KW-0540">Nuclease</keyword>
<keyword evidence="8" id="KW-0255">Endonuclease</keyword>
<dbReference type="InterPro" id="IPR011320">
    <property type="entry name" value="RNase_H1_N"/>
</dbReference>
<dbReference type="Gene3D" id="3.40.970.10">
    <property type="entry name" value="Ribonuclease H1, N-terminal domain"/>
    <property type="match status" value="1"/>
</dbReference>
<evidence type="ECO:0000313" key="13">
    <source>
        <dbReference type="EMBL" id="KIU22534.1"/>
    </source>
</evidence>
<keyword evidence="16" id="KW-1185">Reference proteome</keyword>
<dbReference type="Pfam" id="PF00075">
    <property type="entry name" value="RNase_H"/>
    <property type="match status" value="1"/>
</dbReference>
<evidence type="ECO:0000313" key="17">
    <source>
        <dbReference type="Proteomes" id="UP000032289"/>
    </source>
</evidence>
<evidence type="ECO:0000256" key="4">
    <source>
        <dbReference type="ARBA" id="ARBA00011245"/>
    </source>
</evidence>
<evidence type="ECO:0000313" key="12">
    <source>
        <dbReference type="EMBL" id="AWF96795.1"/>
    </source>
</evidence>
<dbReference type="GO" id="GO:0004523">
    <property type="term" value="F:RNA-DNA hybrid ribonuclease activity"/>
    <property type="evidence" value="ECO:0007669"/>
    <property type="project" value="UniProtKB-EC"/>
</dbReference>
<dbReference type="Proteomes" id="UP000032287">
    <property type="component" value="Unassembled WGS sequence"/>
</dbReference>
<dbReference type="InterPro" id="IPR012337">
    <property type="entry name" value="RNaseH-like_sf"/>
</dbReference>
<comment type="subunit">
    <text evidence="4">Monomer.</text>
</comment>
<evidence type="ECO:0000313" key="18">
    <source>
        <dbReference type="Proteomes" id="UP000193588"/>
    </source>
</evidence>
<dbReference type="OrthoDB" id="9811552at2"/>
<dbReference type="InterPro" id="IPR036397">
    <property type="entry name" value="RNaseH_sf"/>
</dbReference>
<dbReference type="EMBL" id="NDXJ01000002">
    <property type="protein sequence ID" value="OSP90297.1"/>
    <property type="molecule type" value="Genomic_DNA"/>
</dbReference>
<dbReference type="EMBL" id="JWHU01000001">
    <property type="protein sequence ID" value="KIU22534.1"/>
    <property type="molecule type" value="Genomic_DNA"/>
</dbReference>
<comment type="catalytic activity">
    <reaction evidence="1">
        <text>Endonucleolytic cleavage to 5'-phosphomonoester.</text>
        <dbReference type="EC" id="3.1.26.4"/>
    </reaction>
</comment>
<keyword evidence="10" id="KW-0460">Magnesium</keyword>
<dbReference type="InterPro" id="IPR002156">
    <property type="entry name" value="RNaseH_domain"/>
</dbReference>
<proteinExistence type="inferred from homology"/>
<evidence type="ECO:0000313" key="15">
    <source>
        <dbReference type="EMBL" id="OSP90297.1"/>
    </source>
</evidence>
<evidence type="ECO:0000256" key="3">
    <source>
        <dbReference type="ARBA" id="ARBA00005300"/>
    </source>
</evidence>
<gene>
    <name evidence="14" type="primary">rnhA_1</name>
    <name evidence="14" type="ORF">ab3b_00140</name>
    <name evidence="12" type="ORF">B6254_2449</name>
    <name evidence="15" type="ORF">B9D04_00665</name>
    <name evidence="13" type="ORF">QX99_00038</name>
</gene>
<dbReference type="GO" id="GO:0046872">
    <property type="term" value="F:metal ion binding"/>
    <property type="evidence" value="ECO:0007669"/>
    <property type="project" value="UniProtKB-KW"/>
</dbReference>
<dbReference type="Gene3D" id="3.30.420.10">
    <property type="entry name" value="Ribonuclease H-like superfamily/Ribonuclease H"/>
    <property type="match status" value="1"/>
</dbReference>
<evidence type="ECO:0000313" key="16">
    <source>
        <dbReference type="Proteomes" id="UP000032287"/>
    </source>
</evidence>
<dbReference type="PANTHER" id="PTHR10642">
    <property type="entry name" value="RIBONUCLEASE H1"/>
    <property type="match status" value="1"/>
</dbReference>
<dbReference type="eggNOG" id="COG0328">
    <property type="taxonomic scope" value="Bacteria"/>
</dbReference>
<feature type="domain" description="RNase H type-1" evidence="11">
    <location>
        <begin position="72"/>
        <end position="229"/>
    </location>
</feature>
<dbReference type="PROSITE" id="PS50879">
    <property type="entry name" value="RNASE_H_1"/>
    <property type="match status" value="1"/>
</dbReference>
<dbReference type="InterPro" id="IPR050092">
    <property type="entry name" value="RNase_H"/>
</dbReference>
<organism evidence="14 17">
    <name type="scientific">Weissella cibaria</name>
    <dbReference type="NCBI Taxonomy" id="137591"/>
    <lineage>
        <taxon>Bacteria</taxon>
        <taxon>Bacillati</taxon>
        <taxon>Bacillota</taxon>
        <taxon>Bacilli</taxon>
        <taxon>Lactobacillales</taxon>
        <taxon>Lactobacillaceae</taxon>
        <taxon>Weissella</taxon>
    </lineage>
</organism>
<dbReference type="RefSeq" id="WP_010371170.1">
    <property type="nucleotide sequence ID" value="NZ_BJEF01000003.1"/>
</dbReference>
<dbReference type="GeneID" id="66961309"/>
<dbReference type="AlphaFoldDB" id="A0A0D1M4C9"/>
<sequence>MKTYAIVGNQFEGLYTKPWSEVQRYTHTKPAPKYKGFATRAEAQAWFDDQTGASGNTARQYVTAYDGQFNAEPSRYYIFTDGGSRNTGNVAGGHVRPTDKAAWAIAIYRGDDMQTPVFTDSGAFFGRTNNEMEILGLINALLQMAKVSEPVTIVSDSKYVLDTVTDWMYNWQSNGWRKASGEIANLTAWQQVYELVQQVQDRLAFIWVKGHATSAGNIRVDQLLNDAMDQLKK</sequence>
<dbReference type="STRING" id="137591.AO080_02085"/>
<dbReference type="EMBL" id="JWHT01000004">
    <property type="protein sequence ID" value="KIU25672.1"/>
    <property type="molecule type" value="Genomic_DNA"/>
</dbReference>
<dbReference type="Proteomes" id="UP000193588">
    <property type="component" value="Unassembled WGS sequence"/>
</dbReference>
<dbReference type="PANTHER" id="PTHR10642:SF26">
    <property type="entry name" value="RIBONUCLEASE H1"/>
    <property type="match status" value="1"/>
</dbReference>
<dbReference type="Proteomes" id="UP000244870">
    <property type="component" value="Chromosome"/>
</dbReference>
<protein>
    <recommendedName>
        <fullName evidence="5">ribonuclease H</fullName>
        <ecNumber evidence="5">3.1.26.4</ecNumber>
    </recommendedName>
</protein>
<evidence type="ECO:0000256" key="7">
    <source>
        <dbReference type="ARBA" id="ARBA00022723"/>
    </source>
</evidence>
<evidence type="ECO:0000256" key="6">
    <source>
        <dbReference type="ARBA" id="ARBA00022722"/>
    </source>
</evidence>
<comment type="cofactor">
    <cofactor evidence="2">
        <name>Mg(2+)</name>
        <dbReference type="ChEBI" id="CHEBI:18420"/>
    </cofactor>
</comment>
<dbReference type="Pfam" id="PF01693">
    <property type="entry name" value="Cauli_VI"/>
    <property type="match status" value="1"/>
</dbReference>
<evidence type="ECO:0000259" key="11">
    <source>
        <dbReference type="PROSITE" id="PS50879"/>
    </source>
</evidence>
<dbReference type="Proteomes" id="UP000032289">
    <property type="component" value="Unassembled WGS sequence"/>
</dbReference>
<dbReference type="GO" id="GO:0003676">
    <property type="term" value="F:nucleic acid binding"/>
    <property type="evidence" value="ECO:0007669"/>
    <property type="project" value="InterPro"/>
</dbReference>
<evidence type="ECO:0000256" key="2">
    <source>
        <dbReference type="ARBA" id="ARBA00001946"/>
    </source>
</evidence>
<name>A0A0D1M4C9_9LACO</name>
<dbReference type="EMBL" id="CP020928">
    <property type="protein sequence ID" value="AWF96795.1"/>
    <property type="molecule type" value="Genomic_DNA"/>
</dbReference>
<dbReference type="SUPFAM" id="SSF53098">
    <property type="entry name" value="Ribonuclease H-like"/>
    <property type="match status" value="1"/>
</dbReference>
<comment type="similarity">
    <text evidence="3">Belongs to the RNase H family.</text>
</comment>
<accession>A0A0D1M4C9</accession>
<reference evidence="15 18" key="2">
    <citation type="submission" date="2017-04" db="EMBL/GenBank/DDBJ databases">
        <title>The genome sequence of Weissella cibaria isolated from wild Drosophila.</title>
        <authorList>
            <person name="Ricks N.J."/>
            <person name="Carroll C."/>
            <person name="Walters A."/>
            <person name="Newell P.D."/>
            <person name="Chaston J.M."/>
        </authorList>
    </citation>
    <scope>NUCLEOTIDE SEQUENCE [LARGE SCALE GENOMIC DNA]</scope>
    <source>
        <strain evidence="15 18">DmW_103</strain>
    </source>
</reference>
<evidence type="ECO:0000256" key="10">
    <source>
        <dbReference type="ARBA" id="ARBA00022842"/>
    </source>
</evidence>
<reference evidence="12 19" key="3">
    <citation type="submission" date="2017-04" db="EMBL/GenBank/DDBJ databases">
        <title>Weissella cibaria strain m2 complete genome.</title>
        <authorList>
            <person name="Pan Q."/>
            <person name="Tan M."/>
            <person name="Yao F."/>
            <person name="Su S."/>
        </authorList>
    </citation>
    <scope>NUCLEOTIDE SEQUENCE [LARGE SCALE GENOMIC DNA]</scope>
    <source>
        <strain evidence="12 19">M2</strain>
    </source>
</reference>
<dbReference type="CDD" id="cd09278">
    <property type="entry name" value="RNase_HI_prokaryote_like"/>
    <property type="match status" value="1"/>
</dbReference>
<reference evidence="16 17" key="1">
    <citation type="journal article" date="2015" name="Microbiology (Mosc.)">
        <title>Genomics of the Weissella cibaria species with an examination of its metabolic traits.</title>
        <authorList>
            <person name="Lynch K.M."/>
            <person name="Lucid A."/>
            <person name="Arendt E.K."/>
            <person name="Sleator R.D."/>
            <person name="Lucey B."/>
            <person name="Coffey A."/>
        </authorList>
    </citation>
    <scope>NUCLEOTIDE SEQUENCE [LARGE SCALE GENOMIC DNA]</scope>
    <source>
        <strain evidence="14 17">AB3b</strain>
        <strain evidence="13 16">MG1</strain>
    </source>
</reference>
<evidence type="ECO:0000256" key="1">
    <source>
        <dbReference type="ARBA" id="ARBA00000077"/>
    </source>
</evidence>
<dbReference type="InterPro" id="IPR037056">
    <property type="entry name" value="RNase_H1_N_sf"/>
</dbReference>
<keyword evidence="9 14" id="KW-0378">Hydrolase</keyword>
<dbReference type="EC" id="3.1.26.4" evidence="5"/>
<dbReference type="InterPro" id="IPR009027">
    <property type="entry name" value="Ribosomal_bL9/RNase_H1_N"/>
</dbReference>
<evidence type="ECO:0000256" key="8">
    <source>
        <dbReference type="ARBA" id="ARBA00022759"/>
    </source>
</evidence>
<evidence type="ECO:0000256" key="9">
    <source>
        <dbReference type="ARBA" id="ARBA00022801"/>
    </source>
</evidence>
<keyword evidence="7" id="KW-0479">Metal-binding</keyword>
<dbReference type="InterPro" id="IPR022892">
    <property type="entry name" value="RNaseHI"/>
</dbReference>
<dbReference type="PATRIC" id="fig|137591.24.peg.142"/>
<dbReference type="SUPFAM" id="SSF55658">
    <property type="entry name" value="L9 N-domain-like"/>
    <property type="match status" value="1"/>
</dbReference>